<protein>
    <submittedName>
        <fullName evidence="2">Uncharacterized protein</fullName>
    </submittedName>
</protein>
<proteinExistence type="predicted"/>
<evidence type="ECO:0000256" key="1">
    <source>
        <dbReference type="SAM" id="MobiDB-lite"/>
    </source>
</evidence>
<dbReference type="EMBL" id="KB741164">
    <property type="protein sequence ID" value="ENN73441.1"/>
    <property type="molecule type" value="Genomic_DNA"/>
</dbReference>
<organism evidence="2">
    <name type="scientific">Dendroctonus ponderosae</name>
    <name type="common">Mountain pine beetle</name>
    <dbReference type="NCBI Taxonomy" id="77166"/>
    <lineage>
        <taxon>Eukaryota</taxon>
        <taxon>Metazoa</taxon>
        <taxon>Ecdysozoa</taxon>
        <taxon>Arthropoda</taxon>
        <taxon>Hexapoda</taxon>
        <taxon>Insecta</taxon>
        <taxon>Pterygota</taxon>
        <taxon>Neoptera</taxon>
        <taxon>Endopterygota</taxon>
        <taxon>Coleoptera</taxon>
        <taxon>Polyphaga</taxon>
        <taxon>Cucujiformia</taxon>
        <taxon>Curculionidae</taxon>
        <taxon>Scolytinae</taxon>
        <taxon>Dendroctonus</taxon>
    </lineage>
</organism>
<name>N6TYJ2_DENPD</name>
<feature type="non-terminal residue" evidence="2">
    <location>
        <position position="1"/>
    </location>
</feature>
<evidence type="ECO:0000313" key="2">
    <source>
        <dbReference type="EMBL" id="ENN73441.1"/>
    </source>
</evidence>
<dbReference type="AlphaFoldDB" id="N6TYJ2"/>
<feature type="region of interest" description="Disordered" evidence="1">
    <location>
        <begin position="40"/>
        <end position="128"/>
    </location>
</feature>
<feature type="compositionally biased region" description="Polar residues" evidence="1">
    <location>
        <begin position="107"/>
        <end position="121"/>
    </location>
</feature>
<accession>N6TYJ2</accession>
<gene>
    <name evidence="2" type="ORF">YQE_09938</name>
</gene>
<dbReference type="HOGENOM" id="CLU_1961840_0_0_1"/>
<sequence>METIEDFISRLHDKFKARVLSHPNPLIKSTFAQKIPKHNFRTPTSLMANPPWYHPPFKTHKTAQNNDHKHNTPPLKSKPPKHPHPGILEECNLHPLAGEKRPGLTSEAKQIQSERPSNQEVAKSENEM</sequence>
<reference evidence="2" key="1">
    <citation type="journal article" date="2013" name="Genome Biol.">
        <title>Draft genome of the mountain pine beetle, Dendroctonus ponderosae Hopkins, a major forest pest.</title>
        <authorList>
            <person name="Keeling C.I."/>
            <person name="Yuen M.M."/>
            <person name="Liao N.Y."/>
            <person name="Docking T.R."/>
            <person name="Chan S.K."/>
            <person name="Taylor G.A."/>
            <person name="Palmquist D.L."/>
            <person name="Jackman S.D."/>
            <person name="Nguyen A."/>
            <person name="Li M."/>
            <person name="Henderson H."/>
            <person name="Janes J.K."/>
            <person name="Zhao Y."/>
            <person name="Pandoh P."/>
            <person name="Moore R."/>
            <person name="Sperling F.A."/>
            <person name="Huber D.P."/>
            <person name="Birol I."/>
            <person name="Jones S.J."/>
            <person name="Bohlmann J."/>
        </authorList>
    </citation>
    <scope>NUCLEOTIDE SEQUENCE</scope>
</reference>